<protein>
    <recommendedName>
        <fullName evidence="10">ATP synthase gamma chain</fullName>
    </recommendedName>
    <alternativeName>
        <fullName evidence="10">ATP synthase F1 sector gamma subunit</fullName>
    </alternativeName>
    <alternativeName>
        <fullName evidence="10">F-ATPase gamma subunit</fullName>
    </alternativeName>
</protein>
<name>A0A810PXT2_9FIRM</name>
<dbReference type="KEGG" id="vfa:MM35RIKEN_10740"/>
<sequence>MGSMREIRARIKSVKNTQQINKAMKMVASAKLRRTQKGLGGIRTFAQQSRHILSELLAGENGGYDNPFLRPRGEIKKVCYVVFVGNRGLCGVYNHAILRYAQELVRADTRECSVVVCGSWGRDVIAQSGLPVRHTFDGISDTPGTAQSLPVADYLKRLYLSGEADEIHLVYQRFYSALQQVPSQMQLLPAKLETEEKDEATNDYIFEPDAKSVLENMVQLYLDNMVYSVLLEAKVSEQASRMTAMSTATDATGDLISELSLKLNRVRQAAITTEIAEIVGGANALKKAKK</sequence>
<evidence type="ECO:0000256" key="3">
    <source>
        <dbReference type="ARBA" id="ARBA00007681"/>
    </source>
</evidence>
<dbReference type="GO" id="GO:0046933">
    <property type="term" value="F:proton-transporting ATP synthase activity, rotational mechanism"/>
    <property type="evidence" value="ECO:0007669"/>
    <property type="project" value="UniProtKB-UniRule"/>
</dbReference>
<evidence type="ECO:0000256" key="4">
    <source>
        <dbReference type="ARBA" id="ARBA00022448"/>
    </source>
</evidence>
<keyword evidence="7 10" id="KW-0472">Membrane</keyword>
<evidence type="ECO:0000256" key="10">
    <source>
        <dbReference type="HAMAP-Rule" id="MF_00815"/>
    </source>
</evidence>
<dbReference type="Pfam" id="PF00231">
    <property type="entry name" value="ATP-synt"/>
    <property type="match status" value="1"/>
</dbReference>
<dbReference type="EMBL" id="AP023415">
    <property type="protein sequence ID" value="BCK78882.1"/>
    <property type="molecule type" value="Genomic_DNA"/>
</dbReference>
<keyword evidence="6 10" id="KW-0406">Ion transport</keyword>
<evidence type="ECO:0000256" key="6">
    <source>
        <dbReference type="ARBA" id="ARBA00023065"/>
    </source>
</evidence>
<dbReference type="GO" id="GO:0042777">
    <property type="term" value="P:proton motive force-driven plasma membrane ATP synthesis"/>
    <property type="evidence" value="ECO:0007669"/>
    <property type="project" value="UniProtKB-UniRule"/>
</dbReference>
<comment type="function">
    <text evidence="1 10">Produces ATP from ADP in the presence of a proton gradient across the membrane. The gamma chain is believed to be important in regulating ATPase activity and the flow of protons through the CF(0) complex.</text>
</comment>
<evidence type="ECO:0000256" key="7">
    <source>
        <dbReference type="ARBA" id="ARBA00023136"/>
    </source>
</evidence>
<dbReference type="PRINTS" id="PR00126">
    <property type="entry name" value="ATPASEGAMMA"/>
</dbReference>
<keyword evidence="10" id="KW-1003">Cell membrane</keyword>
<gene>
    <name evidence="10" type="primary">atpG</name>
    <name evidence="11" type="ORF">MM35RIKEN_10740</name>
</gene>
<dbReference type="InterPro" id="IPR000131">
    <property type="entry name" value="ATP_synth_F1_gsu"/>
</dbReference>
<dbReference type="RefSeq" id="WP_212819923.1">
    <property type="nucleotide sequence ID" value="NZ_AP023415.1"/>
</dbReference>
<dbReference type="PROSITE" id="PS00153">
    <property type="entry name" value="ATPASE_GAMMA"/>
    <property type="match status" value="1"/>
</dbReference>
<dbReference type="HAMAP" id="MF_00815">
    <property type="entry name" value="ATP_synth_gamma_bact"/>
    <property type="match status" value="1"/>
</dbReference>
<dbReference type="CDD" id="cd12151">
    <property type="entry name" value="F1-ATPase_gamma"/>
    <property type="match status" value="1"/>
</dbReference>
<evidence type="ECO:0000256" key="8">
    <source>
        <dbReference type="ARBA" id="ARBA00023196"/>
    </source>
</evidence>
<keyword evidence="9 10" id="KW-0066">ATP synthesis</keyword>
<dbReference type="InterPro" id="IPR023632">
    <property type="entry name" value="ATP_synth_F1_gsu_CS"/>
</dbReference>
<dbReference type="InterPro" id="IPR035968">
    <property type="entry name" value="ATP_synth_F1_ATPase_gsu"/>
</dbReference>
<evidence type="ECO:0000313" key="12">
    <source>
        <dbReference type="Proteomes" id="UP000681343"/>
    </source>
</evidence>
<keyword evidence="5 10" id="KW-0375">Hydrogen ion transport</keyword>
<dbReference type="PANTHER" id="PTHR11693:SF22">
    <property type="entry name" value="ATP SYNTHASE SUBUNIT GAMMA, MITOCHONDRIAL"/>
    <property type="match status" value="1"/>
</dbReference>
<organism evidence="11 12">
    <name type="scientific">Vescimonas fastidiosa</name>
    <dbReference type="NCBI Taxonomy" id="2714353"/>
    <lineage>
        <taxon>Bacteria</taxon>
        <taxon>Bacillati</taxon>
        <taxon>Bacillota</taxon>
        <taxon>Clostridia</taxon>
        <taxon>Eubacteriales</taxon>
        <taxon>Oscillospiraceae</taxon>
        <taxon>Vescimonas</taxon>
    </lineage>
</organism>
<proteinExistence type="inferred from homology"/>
<evidence type="ECO:0000256" key="1">
    <source>
        <dbReference type="ARBA" id="ARBA00003456"/>
    </source>
</evidence>
<dbReference type="Gene3D" id="1.10.287.80">
    <property type="entry name" value="ATP synthase, gamma subunit, helix hairpin domain"/>
    <property type="match status" value="1"/>
</dbReference>
<comment type="subunit">
    <text evidence="10">F-type ATPases have 2 components, CF(1) - the catalytic core - and CF(0) - the membrane proton channel. CF(1) has five subunits: alpha(3), beta(3), gamma(1), delta(1), epsilon(1). CF(0) has three main subunits: a, b and c.</text>
</comment>
<dbReference type="GO" id="GO:0045259">
    <property type="term" value="C:proton-transporting ATP synthase complex"/>
    <property type="evidence" value="ECO:0007669"/>
    <property type="project" value="UniProtKB-KW"/>
</dbReference>
<keyword evidence="8 10" id="KW-0139">CF(1)</keyword>
<dbReference type="Proteomes" id="UP000681343">
    <property type="component" value="Chromosome"/>
</dbReference>
<dbReference type="SUPFAM" id="SSF52943">
    <property type="entry name" value="ATP synthase (F1-ATPase), gamma subunit"/>
    <property type="match status" value="1"/>
</dbReference>
<evidence type="ECO:0000256" key="9">
    <source>
        <dbReference type="ARBA" id="ARBA00023310"/>
    </source>
</evidence>
<dbReference type="GO" id="GO:0005524">
    <property type="term" value="F:ATP binding"/>
    <property type="evidence" value="ECO:0007669"/>
    <property type="project" value="UniProtKB-UniRule"/>
</dbReference>
<keyword evidence="12" id="KW-1185">Reference proteome</keyword>
<dbReference type="PANTHER" id="PTHR11693">
    <property type="entry name" value="ATP SYNTHASE GAMMA CHAIN"/>
    <property type="match status" value="1"/>
</dbReference>
<comment type="subcellular location">
    <subcellularLocation>
        <location evidence="10">Cell membrane</location>
        <topology evidence="10">Peripheral membrane protein</topology>
    </subcellularLocation>
    <subcellularLocation>
        <location evidence="2">Membrane</location>
        <topology evidence="2">Peripheral membrane protein</topology>
    </subcellularLocation>
</comment>
<evidence type="ECO:0000313" key="11">
    <source>
        <dbReference type="EMBL" id="BCK78882.1"/>
    </source>
</evidence>
<dbReference type="GO" id="GO:0005886">
    <property type="term" value="C:plasma membrane"/>
    <property type="evidence" value="ECO:0007669"/>
    <property type="project" value="UniProtKB-SubCell"/>
</dbReference>
<keyword evidence="4 10" id="KW-0813">Transport</keyword>
<evidence type="ECO:0000256" key="5">
    <source>
        <dbReference type="ARBA" id="ARBA00022781"/>
    </source>
</evidence>
<evidence type="ECO:0000256" key="2">
    <source>
        <dbReference type="ARBA" id="ARBA00004170"/>
    </source>
</evidence>
<reference evidence="11" key="1">
    <citation type="submission" date="2020-09" db="EMBL/GenBank/DDBJ databases">
        <title>New species isolated from human feces.</title>
        <authorList>
            <person name="Kitahara M."/>
            <person name="Shigeno Y."/>
            <person name="Shime M."/>
            <person name="Matsumoto Y."/>
            <person name="Nakamura S."/>
            <person name="Motooka D."/>
            <person name="Fukuoka S."/>
            <person name="Nishikawa H."/>
            <person name="Benno Y."/>
        </authorList>
    </citation>
    <scope>NUCLEOTIDE SEQUENCE</scope>
    <source>
        <strain evidence="11">MM35</strain>
    </source>
</reference>
<dbReference type="Gene3D" id="3.40.1380.10">
    <property type="match status" value="1"/>
</dbReference>
<accession>A0A810PXT2</accession>
<dbReference type="NCBIfam" id="TIGR01146">
    <property type="entry name" value="ATPsyn_F1gamma"/>
    <property type="match status" value="1"/>
</dbReference>
<comment type="similarity">
    <text evidence="3 10">Belongs to the ATPase gamma chain family.</text>
</comment>
<dbReference type="AlphaFoldDB" id="A0A810PXT2"/>